<dbReference type="Proteomes" id="UP000030104">
    <property type="component" value="Unassembled WGS sequence"/>
</dbReference>
<dbReference type="OMA" id="HVWFGSN"/>
<dbReference type="GO" id="GO:0005506">
    <property type="term" value="F:iron ion binding"/>
    <property type="evidence" value="ECO:0007669"/>
    <property type="project" value="InterPro"/>
</dbReference>
<feature type="transmembrane region" description="Helical" evidence="9">
    <location>
        <begin position="6"/>
        <end position="28"/>
    </location>
</feature>
<comment type="cofactor">
    <cofactor evidence="1 8">
        <name>heme</name>
        <dbReference type="ChEBI" id="CHEBI:30413"/>
    </cofactor>
</comment>
<dbReference type="PANTHER" id="PTHR46300">
    <property type="entry name" value="P450, PUTATIVE (EUROFUNG)-RELATED-RELATED"/>
    <property type="match status" value="1"/>
</dbReference>
<keyword evidence="4 8" id="KW-0479">Metal-binding</keyword>
<dbReference type="GO" id="GO:0020037">
    <property type="term" value="F:heme binding"/>
    <property type="evidence" value="ECO:0007669"/>
    <property type="project" value="InterPro"/>
</dbReference>
<sequence>MESLWPSAVTVPFCLVSFALLLSLGWLFRFLFNIDSSRLPLPPGPRGIPIVGSLFDAPKGNSPWETYKQWSDKYGPIMAIKNGCSTTIVITSFDIVSNLLEKNNSVFSSRPIPVVIDRISLGLTTSFLPDGEKWRTHRHLRTTVLSPNMAKKYRSLQDLESKQLLQELLTNDQFSSCLRRSAVSLFLAFAYGERLPKETPEITELEDTVAHIGEVSESTFRGTGMLAEFFPFLKHLPGNGAWKKEADRISAKLSELYVKKFRAGLKTSSWNWTKEYATRKGADGMSELERAYCIGSIYEASLTPYELVRIVLLAAILHPTETKQLQQQIDDVVGRDRMPDWEDQENLPLVSAFFREAMRWRPWSPLGAPRATTQEIEYMGYRIPKDATIVINQWAMDRDPNVYDDPLTFRPQRWIDNPDLPHMMYGFGMRGCPGRHVGKDYMFLNVARLFWAYNVDNAYENGKKVELDVPALMNSRGTGSFFNQVPDFKVALNVRDSQTRSRVEMEWQNVEKDEQKILAQSMPLMDGV</sequence>
<dbReference type="InterPro" id="IPR001128">
    <property type="entry name" value="Cyt_P450"/>
</dbReference>
<dbReference type="GO" id="GO:0004497">
    <property type="term" value="F:monooxygenase activity"/>
    <property type="evidence" value="ECO:0007669"/>
    <property type="project" value="UniProtKB-KW"/>
</dbReference>
<proteinExistence type="inferred from homology"/>
<keyword evidence="9" id="KW-0472">Membrane</keyword>
<dbReference type="AlphaFoldDB" id="A0A0A2LAQ8"/>
<evidence type="ECO:0000313" key="10">
    <source>
        <dbReference type="EMBL" id="KGO77172.1"/>
    </source>
</evidence>
<gene>
    <name evidence="10" type="ORF">PITC_024140</name>
</gene>
<dbReference type="OrthoDB" id="1470350at2759"/>
<comment type="similarity">
    <text evidence="2">Belongs to the cytochrome P450 family.</text>
</comment>
<organism evidence="10 11">
    <name type="scientific">Penicillium italicum</name>
    <name type="common">Blue mold</name>
    <dbReference type="NCBI Taxonomy" id="40296"/>
    <lineage>
        <taxon>Eukaryota</taxon>
        <taxon>Fungi</taxon>
        <taxon>Dikarya</taxon>
        <taxon>Ascomycota</taxon>
        <taxon>Pezizomycotina</taxon>
        <taxon>Eurotiomycetes</taxon>
        <taxon>Eurotiomycetidae</taxon>
        <taxon>Eurotiales</taxon>
        <taxon>Aspergillaceae</taxon>
        <taxon>Penicillium</taxon>
    </lineage>
</organism>
<accession>A0A0A2LAQ8</accession>
<dbReference type="PRINTS" id="PR00463">
    <property type="entry name" value="EP450I"/>
</dbReference>
<dbReference type="PhylomeDB" id="A0A0A2LAQ8"/>
<dbReference type="InterPro" id="IPR002401">
    <property type="entry name" value="Cyt_P450_E_grp-I"/>
</dbReference>
<dbReference type="EMBL" id="JQGA01000215">
    <property type="protein sequence ID" value="KGO77172.1"/>
    <property type="molecule type" value="Genomic_DNA"/>
</dbReference>
<evidence type="ECO:0000256" key="2">
    <source>
        <dbReference type="ARBA" id="ARBA00010617"/>
    </source>
</evidence>
<dbReference type="InterPro" id="IPR050364">
    <property type="entry name" value="Cytochrome_P450_fung"/>
</dbReference>
<dbReference type="STRING" id="40296.A0A0A2LAQ8"/>
<evidence type="ECO:0000256" key="3">
    <source>
        <dbReference type="ARBA" id="ARBA00022617"/>
    </source>
</evidence>
<evidence type="ECO:0000256" key="5">
    <source>
        <dbReference type="ARBA" id="ARBA00023002"/>
    </source>
</evidence>
<evidence type="ECO:0000256" key="7">
    <source>
        <dbReference type="ARBA" id="ARBA00023033"/>
    </source>
</evidence>
<keyword evidence="11" id="KW-1185">Reference proteome</keyword>
<evidence type="ECO:0000256" key="4">
    <source>
        <dbReference type="ARBA" id="ARBA00022723"/>
    </source>
</evidence>
<name>A0A0A2LAQ8_PENIT</name>
<evidence type="ECO:0000256" key="9">
    <source>
        <dbReference type="SAM" id="Phobius"/>
    </source>
</evidence>
<keyword evidence="9" id="KW-1133">Transmembrane helix</keyword>
<dbReference type="Pfam" id="PF00067">
    <property type="entry name" value="p450"/>
    <property type="match status" value="1"/>
</dbReference>
<reference evidence="10 11" key="1">
    <citation type="journal article" date="2015" name="Mol. Plant Microbe Interact.">
        <title>Genome, transcriptome, and functional analyses of Penicillium expansum provide new insights into secondary metabolism and pathogenicity.</title>
        <authorList>
            <person name="Ballester A.R."/>
            <person name="Marcet-Houben M."/>
            <person name="Levin E."/>
            <person name="Sela N."/>
            <person name="Selma-Lazaro C."/>
            <person name="Carmona L."/>
            <person name="Wisniewski M."/>
            <person name="Droby S."/>
            <person name="Gonzalez-Candelas L."/>
            <person name="Gabaldon T."/>
        </authorList>
    </citation>
    <scope>NUCLEOTIDE SEQUENCE [LARGE SCALE GENOMIC DNA]</scope>
    <source>
        <strain evidence="10 11">PHI-1</strain>
    </source>
</reference>
<dbReference type="CDD" id="cd11065">
    <property type="entry name" value="CYP64-like"/>
    <property type="match status" value="1"/>
</dbReference>
<dbReference type="SUPFAM" id="SSF48264">
    <property type="entry name" value="Cytochrome P450"/>
    <property type="match status" value="1"/>
</dbReference>
<keyword evidence="5" id="KW-0560">Oxidoreductase</keyword>
<keyword evidence="6 8" id="KW-0408">Iron</keyword>
<feature type="binding site" description="axial binding residue" evidence="8">
    <location>
        <position position="432"/>
    </location>
    <ligand>
        <name>heme</name>
        <dbReference type="ChEBI" id="CHEBI:30413"/>
    </ligand>
    <ligandPart>
        <name>Fe</name>
        <dbReference type="ChEBI" id="CHEBI:18248"/>
    </ligandPart>
</feature>
<comment type="caution">
    <text evidence="10">The sequence shown here is derived from an EMBL/GenBank/DDBJ whole genome shotgun (WGS) entry which is preliminary data.</text>
</comment>
<evidence type="ECO:0000256" key="1">
    <source>
        <dbReference type="ARBA" id="ARBA00001971"/>
    </source>
</evidence>
<keyword evidence="7" id="KW-0503">Monooxygenase</keyword>
<dbReference type="PANTHER" id="PTHR46300:SF1">
    <property type="entry name" value="P450, PUTATIVE (EUROFUNG)-RELATED"/>
    <property type="match status" value="1"/>
</dbReference>
<keyword evidence="3 8" id="KW-0349">Heme</keyword>
<evidence type="ECO:0000313" key="11">
    <source>
        <dbReference type="Proteomes" id="UP000030104"/>
    </source>
</evidence>
<dbReference type="Gene3D" id="1.10.630.10">
    <property type="entry name" value="Cytochrome P450"/>
    <property type="match status" value="1"/>
</dbReference>
<dbReference type="GO" id="GO:0016705">
    <property type="term" value="F:oxidoreductase activity, acting on paired donors, with incorporation or reduction of molecular oxygen"/>
    <property type="evidence" value="ECO:0007669"/>
    <property type="project" value="InterPro"/>
</dbReference>
<dbReference type="GO" id="GO:0043386">
    <property type="term" value="P:mycotoxin biosynthetic process"/>
    <property type="evidence" value="ECO:0007669"/>
    <property type="project" value="UniProtKB-ARBA"/>
</dbReference>
<keyword evidence="9" id="KW-0812">Transmembrane</keyword>
<protein>
    <submittedName>
        <fullName evidence="10">Cytochrome P450</fullName>
    </submittedName>
</protein>
<dbReference type="InterPro" id="IPR036396">
    <property type="entry name" value="Cyt_P450_sf"/>
</dbReference>
<evidence type="ECO:0000256" key="6">
    <source>
        <dbReference type="ARBA" id="ARBA00023004"/>
    </source>
</evidence>
<dbReference type="HOGENOM" id="CLU_001570_2_1_1"/>
<evidence type="ECO:0000256" key="8">
    <source>
        <dbReference type="PIRSR" id="PIRSR602401-1"/>
    </source>
</evidence>